<dbReference type="InterPro" id="IPR001228">
    <property type="entry name" value="IspD"/>
</dbReference>
<feature type="site" description="Transition state stabilizer" evidence="7">
    <location>
        <position position="25"/>
    </location>
</feature>
<dbReference type="CDD" id="cd02516">
    <property type="entry name" value="CDP-ME_synthetase"/>
    <property type="match status" value="1"/>
</dbReference>
<dbReference type="AlphaFoldDB" id="A0A8J8MNZ7"/>
<reference evidence="8" key="1">
    <citation type="submission" date="2020-07" db="EMBL/GenBank/DDBJ databases">
        <title>Vallitalea pronyensis genome.</title>
        <authorList>
            <person name="Postec A."/>
        </authorList>
    </citation>
    <scope>NUCLEOTIDE SEQUENCE</scope>
    <source>
        <strain evidence="8">FatNI3</strain>
    </source>
</reference>
<keyword evidence="9" id="KW-1185">Reference proteome</keyword>
<evidence type="ECO:0000256" key="4">
    <source>
        <dbReference type="ARBA" id="ARBA00022679"/>
    </source>
</evidence>
<dbReference type="PANTHER" id="PTHR32125">
    <property type="entry name" value="2-C-METHYL-D-ERYTHRITOL 4-PHOSPHATE CYTIDYLYLTRANSFERASE, CHLOROPLASTIC"/>
    <property type="match status" value="1"/>
</dbReference>
<gene>
    <name evidence="7 8" type="primary">ispD</name>
    <name evidence="8" type="ORF">HZI73_22615</name>
</gene>
<dbReference type="GO" id="GO:0019288">
    <property type="term" value="P:isopentenyl diphosphate biosynthetic process, methylerythritol 4-phosphate pathway"/>
    <property type="evidence" value="ECO:0007669"/>
    <property type="project" value="UniProtKB-UniRule"/>
</dbReference>
<dbReference type="EMBL" id="CP058649">
    <property type="protein sequence ID" value="QUI24907.1"/>
    <property type="molecule type" value="Genomic_DNA"/>
</dbReference>
<comment type="function">
    <text evidence="7">Catalyzes the formation of 4-diphosphocytidyl-2-C-methyl-D-erythritol from CTP and 2-C-methyl-D-erythritol 4-phosphate (MEP).</text>
</comment>
<organism evidence="8 9">
    <name type="scientific">Vallitalea pronyensis</name>
    <dbReference type="NCBI Taxonomy" id="1348613"/>
    <lineage>
        <taxon>Bacteria</taxon>
        <taxon>Bacillati</taxon>
        <taxon>Bacillota</taxon>
        <taxon>Clostridia</taxon>
        <taxon>Lachnospirales</taxon>
        <taxon>Vallitaleaceae</taxon>
        <taxon>Vallitalea</taxon>
    </lineage>
</organism>
<keyword evidence="4 7" id="KW-0808">Transferase</keyword>
<dbReference type="PANTHER" id="PTHR32125:SF4">
    <property type="entry name" value="2-C-METHYL-D-ERYTHRITOL 4-PHOSPHATE CYTIDYLYLTRANSFERASE, CHLOROPLASTIC"/>
    <property type="match status" value="1"/>
</dbReference>
<accession>A0A8J8MNZ7</accession>
<dbReference type="Pfam" id="PF01128">
    <property type="entry name" value="IspD"/>
    <property type="match status" value="1"/>
</dbReference>
<evidence type="ECO:0000313" key="9">
    <source>
        <dbReference type="Proteomes" id="UP000683246"/>
    </source>
</evidence>
<dbReference type="PROSITE" id="PS01295">
    <property type="entry name" value="ISPD"/>
    <property type="match status" value="1"/>
</dbReference>
<comment type="similarity">
    <text evidence="3 7">Belongs to the IspD/TarI cytidylyltransferase family. IspD subfamily.</text>
</comment>
<dbReference type="FunFam" id="3.90.550.10:FF:000003">
    <property type="entry name" value="2-C-methyl-D-erythritol 4-phosphate cytidylyltransferase"/>
    <property type="match status" value="1"/>
</dbReference>
<comment type="pathway">
    <text evidence="2 7">Isoprenoid biosynthesis; isopentenyl diphosphate biosynthesis via DXP pathway; isopentenyl diphosphate from 1-deoxy-D-xylulose 5-phosphate: step 2/6.</text>
</comment>
<evidence type="ECO:0000256" key="5">
    <source>
        <dbReference type="ARBA" id="ARBA00022695"/>
    </source>
</evidence>
<sequence>MDQLKCTVIIPAAGKGKRMKHHQHKQYIELKGKPILVYTLEAFMRCDAITHIIIVVGQGEVDYCKQEIVQPYSLDKVISVIEGGKERQDSVYEGIKCIPQETDIVLIHDAARPFIQEEHIISTIKEANKSGACVLGVKVKDTIKVVNNEGNIISTPNRDMLWAIQTPQTFKKEIIKEAYEQAIKYKFVATDDAMVVEKYADTTVTIVEGSYGNIKITTQEDLMVANALDL</sequence>
<evidence type="ECO:0000256" key="6">
    <source>
        <dbReference type="ARBA" id="ARBA00023229"/>
    </source>
</evidence>
<dbReference type="KEGG" id="vpy:HZI73_22615"/>
<feature type="site" description="Positions MEP for the nucleophilic attack" evidence="7">
    <location>
        <position position="215"/>
    </location>
</feature>
<keyword evidence="5 7" id="KW-0548">Nucleotidyltransferase</keyword>
<dbReference type="UniPathway" id="UPA00056">
    <property type="reaction ID" value="UER00093"/>
</dbReference>
<dbReference type="InterPro" id="IPR029044">
    <property type="entry name" value="Nucleotide-diphossugar_trans"/>
</dbReference>
<evidence type="ECO:0000256" key="7">
    <source>
        <dbReference type="HAMAP-Rule" id="MF_00108"/>
    </source>
</evidence>
<name>A0A8J8MNZ7_9FIRM</name>
<evidence type="ECO:0000256" key="1">
    <source>
        <dbReference type="ARBA" id="ARBA00001282"/>
    </source>
</evidence>
<proteinExistence type="inferred from homology"/>
<dbReference type="HAMAP" id="MF_00108">
    <property type="entry name" value="IspD"/>
    <property type="match status" value="1"/>
</dbReference>
<dbReference type="InterPro" id="IPR050088">
    <property type="entry name" value="IspD/TarI_cytidylyltransf_bact"/>
</dbReference>
<evidence type="ECO:0000313" key="8">
    <source>
        <dbReference type="EMBL" id="QUI24907.1"/>
    </source>
</evidence>
<comment type="catalytic activity">
    <reaction evidence="1 7">
        <text>2-C-methyl-D-erythritol 4-phosphate + CTP + H(+) = 4-CDP-2-C-methyl-D-erythritol + diphosphate</text>
        <dbReference type="Rhea" id="RHEA:13429"/>
        <dbReference type="ChEBI" id="CHEBI:15378"/>
        <dbReference type="ChEBI" id="CHEBI:33019"/>
        <dbReference type="ChEBI" id="CHEBI:37563"/>
        <dbReference type="ChEBI" id="CHEBI:57823"/>
        <dbReference type="ChEBI" id="CHEBI:58262"/>
        <dbReference type="EC" id="2.7.7.60"/>
    </reaction>
</comment>
<dbReference type="InterPro" id="IPR018294">
    <property type="entry name" value="ISPD_synthase_CS"/>
</dbReference>
<dbReference type="InterPro" id="IPR034683">
    <property type="entry name" value="IspD/TarI"/>
</dbReference>
<feature type="site" description="Transition state stabilizer" evidence="7">
    <location>
        <position position="18"/>
    </location>
</feature>
<dbReference type="NCBIfam" id="TIGR00453">
    <property type="entry name" value="ispD"/>
    <property type="match status" value="1"/>
</dbReference>
<dbReference type="SUPFAM" id="SSF53448">
    <property type="entry name" value="Nucleotide-diphospho-sugar transferases"/>
    <property type="match status" value="1"/>
</dbReference>
<dbReference type="RefSeq" id="WP_212695607.1">
    <property type="nucleotide sequence ID" value="NZ_CP058649.1"/>
</dbReference>
<dbReference type="Gene3D" id="3.90.550.10">
    <property type="entry name" value="Spore Coat Polysaccharide Biosynthesis Protein SpsA, Chain A"/>
    <property type="match status" value="1"/>
</dbReference>
<evidence type="ECO:0000256" key="3">
    <source>
        <dbReference type="ARBA" id="ARBA00009789"/>
    </source>
</evidence>
<dbReference type="GO" id="GO:0050518">
    <property type="term" value="F:2-C-methyl-D-erythritol 4-phosphate cytidylyltransferase activity"/>
    <property type="evidence" value="ECO:0007669"/>
    <property type="project" value="UniProtKB-UniRule"/>
</dbReference>
<dbReference type="Proteomes" id="UP000683246">
    <property type="component" value="Chromosome"/>
</dbReference>
<evidence type="ECO:0000256" key="2">
    <source>
        <dbReference type="ARBA" id="ARBA00004787"/>
    </source>
</evidence>
<feature type="site" description="Positions MEP for the nucleophilic attack" evidence="7">
    <location>
        <position position="158"/>
    </location>
</feature>
<keyword evidence="6 7" id="KW-0414">Isoprene biosynthesis</keyword>
<dbReference type="EC" id="2.7.7.60" evidence="7"/>
<protein>
    <recommendedName>
        <fullName evidence="7">2-C-methyl-D-erythritol 4-phosphate cytidylyltransferase</fullName>
        <ecNumber evidence="7">2.7.7.60</ecNumber>
    </recommendedName>
    <alternativeName>
        <fullName evidence="7">4-diphosphocytidyl-2C-methyl-D-erythritol synthase</fullName>
    </alternativeName>
    <alternativeName>
        <fullName evidence="7">MEP cytidylyltransferase</fullName>
        <shortName evidence="7">MCT</shortName>
    </alternativeName>
</protein>